<accession>B0CT91</accession>
<evidence type="ECO:0000313" key="2">
    <source>
        <dbReference type="Proteomes" id="UP000001194"/>
    </source>
</evidence>
<evidence type="ECO:0000313" key="1">
    <source>
        <dbReference type="EMBL" id="EDR14452.1"/>
    </source>
</evidence>
<keyword evidence="2" id="KW-1185">Reference proteome</keyword>
<dbReference type="KEGG" id="lbc:LACBIDRAFT_305019"/>
<dbReference type="Proteomes" id="UP000001194">
    <property type="component" value="Unassembled WGS sequence"/>
</dbReference>
<protein>
    <submittedName>
        <fullName evidence="1">Predicted protein</fullName>
    </submittedName>
</protein>
<dbReference type="AlphaFoldDB" id="B0CT91"/>
<name>B0CT91_LACBS</name>
<dbReference type="EMBL" id="DS547092">
    <property type="protein sequence ID" value="EDR14452.1"/>
    <property type="molecule type" value="Genomic_DNA"/>
</dbReference>
<sequence>MSWSSPDSLESGPSGLGFSHRLYDLSPTQLTFLLSTPTVFNFSAAHTPALPFVGTNLRQSSELFEKRLYSISAERPF</sequence>
<proteinExistence type="predicted"/>
<dbReference type="HOGENOM" id="CLU_2638472_0_0_1"/>
<organism evidence="2">
    <name type="scientific">Laccaria bicolor (strain S238N-H82 / ATCC MYA-4686)</name>
    <name type="common">Bicoloured deceiver</name>
    <name type="synonym">Laccaria laccata var. bicolor</name>
    <dbReference type="NCBI Taxonomy" id="486041"/>
    <lineage>
        <taxon>Eukaryota</taxon>
        <taxon>Fungi</taxon>
        <taxon>Dikarya</taxon>
        <taxon>Basidiomycota</taxon>
        <taxon>Agaricomycotina</taxon>
        <taxon>Agaricomycetes</taxon>
        <taxon>Agaricomycetidae</taxon>
        <taxon>Agaricales</taxon>
        <taxon>Agaricineae</taxon>
        <taxon>Hydnangiaceae</taxon>
        <taxon>Laccaria</taxon>
    </lineage>
</organism>
<dbReference type="RefSeq" id="XP_001875011.1">
    <property type="nucleotide sequence ID" value="XM_001874976.1"/>
</dbReference>
<gene>
    <name evidence="1" type="ORF">LACBIDRAFT_305019</name>
</gene>
<dbReference type="InParanoid" id="B0CT91"/>
<reference evidence="1 2" key="1">
    <citation type="journal article" date="2008" name="Nature">
        <title>The genome of Laccaria bicolor provides insights into mycorrhizal symbiosis.</title>
        <authorList>
            <person name="Martin F."/>
            <person name="Aerts A."/>
            <person name="Ahren D."/>
            <person name="Brun A."/>
            <person name="Danchin E.G.J."/>
            <person name="Duchaussoy F."/>
            <person name="Gibon J."/>
            <person name="Kohler A."/>
            <person name="Lindquist E."/>
            <person name="Pereda V."/>
            <person name="Salamov A."/>
            <person name="Shapiro H.J."/>
            <person name="Wuyts J."/>
            <person name="Blaudez D."/>
            <person name="Buee M."/>
            <person name="Brokstein P."/>
            <person name="Canbaeck B."/>
            <person name="Cohen D."/>
            <person name="Courty P.E."/>
            <person name="Coutinho P.M."/>
            <person name="Delaruelle C."/>
            <person name="Detter J.C."/>
            <person name="Deveau A."/>
            <person name="DiFazio S."/>
            <person name="Duplessis S."/>
            <person name="Fraissinet-Tachet L."/>
            <person name="Lucic E."/>
            <person name="Frey-Klett P."/>
            <person name="Fourrey C."/>
            <person name="Feussner I."/>
            <person name="Gay G."/>
            <person name="Grimwood J."/>
            <person name="Hoegger P.J."/>
            <person name="Jain P."/>
            <person name="Kilaru S."/>
            <person name="Labbe J."/>
            <person name="Lin Y.C."/>
            <person name="Legue V."/>
            <person name="Le Tacon F."/>
            <person name="Marmeisse R."/>
            <person name="Melayah D."/>
            <person name="Montanini B."/>
            <person name="Muratet M."/>
            <person name="Nehls U."/>
            <person name="Niculita-Hirzel H."/>
            <person name="Oudot-Le Secq M.P."/>
            <person name="Peter M."/>
            <person name="Quesneville H."/>
            <person name="Rajashekar B."/>
            <person name="Reich M."/>
            <person name="Rouhier N."/>
            <person name="Schmutz J."/>
            <person name="Yin T."/>
            <person name="Chalot M."/>
            <person name="Henrissat B."/>
            <person name="Kuees U."/>
            <person name="Lucas S."/>
            <person name="Van de Peer Y."/>
            <person name="Podila G.K."/>
            <person name="Polle A."/>
            <person name="Pukkila P.J."/>
            <person name="Richardson P.M."/>
            <person name="Rouze P."/>
            <person name="Sanders I.R."/>
            <person name="Stajich J.E."/>
            <person name="Tunlid A."/>
            <person name="Tuskan G."/>
            <person name="Grigoriev I.V."/>
        </authorList>
    </citation>
    <scope>NUCLEOTIDE SEQUENCE [LARGE SCALE GENOMIC DNA]</scope>
    <source>
        <strain evidence="2">S238N-H82 / ATCC MYA-4686</strain>
    </source>
</reference>
<dbReference type="GeneID" id="6070943"/>